<evidence type="ECO:0000256" key="1">
    <source>
        <dbReference type="SAM" id="MobiDB-lite"/>
    </source>
</evidence>
<proteinExistence type="predicted"/>
<evidence type="ECO:0000259" key="2">
    <source>
        <dbReference type="SMART" id="SM00418"/>
    </source>
</evidence>
<accession>A0ABW2U075</accession>
<dbReference type="Proteomes" id="UP001596512">
    <property type="component" value="Unassembled WGS sequence"/>
</dbReference>
<dbReference type="Gene3D" id="1.10.10.10">
    <property type="entry name" value="Winged helix-like DNA-binding domain superfamily/Winged helix DNA-binding domain"/>
    <property type="match status" value="1"/>
</dbReference>
<protein>
    <submittedName>
        <fullName evidence="3">Winged helix-turn-helix domain-containing protein</fullName>
    </submittedName>
</protein>
<feature type="compositionally biased region" description="Low complexity" evidence="1">
    <location>
        <begin position="220"/>
        <end position="240"/>
    </location>
</feature>
<dbReference type="InterPro" id="IPR036390">
    <property type="entry name" value="WH_DNA-bd_sf"/>
</dbReference>
<comment type="caution">
    <text evidence="3">The sequence shown here is derived from an EMBL/GenBank/DDBJ whole genome shotgun (WGS) entry which is preliminary data.</text>
</comment>
<dbReference type="SMART" id="SM00418">
    <property type="entry name" value="HTH_ARSR"/>
    <property type="match status" value="1"/>
</dbReference>
<dbReference type="InterPro" id="IPR036388">
    <property type="entry name" value="WH-like_DNA-bd_sf"/>
</dbReference>
<feature type="region of interest" description="Disordered" evidence="1">
    <location>
        <begin position="182"/>
        <end position="274"/>
    </location>
</feature>
<evidence type="ECO:0000313" key="3">
    <source>
        <dbReference type="EMBL" id="MFC7618340.1"/>
    </source>
</evidence>
<evidence type="ECO:0000313" key="4">
    <source>
        <dbReference type="Proteomes" id="UP001596512"/>
    </source>
</evidence>
<feature type="domain" description="HTH arsR-type" evidence="2">
    <location>
        <begin position="10"/>
        <end position="86"/>
    </location>
</feature>
<dbReference type="Pfam" id="PF12840">
    <property type="entry name" value="HTH_20"/>
    <property type="match status" value="1"/>
</dbReference>
<reference evidence="4" key="1">
    <citation type="journal article" date="2019" name="Int. J. Syst. Evol. Microbiol.">
        <title>The Global Catalogue of Microorganisms (GCM) 10K type strain sequencing project: providing services to taxonomists for standard genome sequencing and annotation.</title>
        <authorList>
            <consortium name="The Broad Institute Genomics Platform"/>
            <consortium name="The Broad Institute Genome Sequencing Center for Infectious Disease"/>
            <person name="Wu L."/>
            <person name="Ma J."/>
        </authorList>
    </citation>
    <scope>NUCLEOTIDE SEQUENCE [LARGE SCALE GENOMIC DNA]</scope>
    <source>
        <strain evidence="4">JCM 17695</strain>
    </source>
</reference>
<name>A0ABW2U075_9PSEU</name>
<dbReference type="SUPFAM" id="SSF46785">
    <property type="entry name" value="Winged helix' DNA-binding domain"/>
    <property type="match status" value="1"/>
</dbReference>
<dbReference type="InterPro" id="IPR001845">
    <property type="entry name" value="HTH_ArsR_DNA-bd_dom"/>
</dbReference>
<gene>
    <name evidence="3" type="ORF">ACFQV2_38205</name>
</gene>
<dbReference type="EMBL" id="JBHTEY010000004">
    <property type="protein sequence ID" value="MFC7618340.1"/>
    <property type="molecule type" value="Genomic_DNA"/>
</dbReference>
<organism evidence="3 4">
    <name type="scientific">Actinokineospora soli</name>
    <dbReference type="NCBI Taxonomy" id="1048753"/>
    <lineage>
        <taxon>Bacteria</taxon>
        <taxon>Bacillati</taxon>
        <taxon>Actinomycetota</taxon>
        <taxon>Actinomycetes</taxon>
        <taxon>Pseudonocardiales</taxon>
        <taxon>Pseudonocardiaceae</taxon>
        <taxon>Actinokineospora</taxon>
    </lineage>
</organism>
<keyword evidence="4" id="KW-1185">Reference proteome</keyword>
<sequence>MDRRKITDPQRLKALAHPLRWKLIDVLTINDTATATQCAAAVGESVASCSYHLNMLAKYGFVEQAEGGQGREKPWRLLDRHQSYDDEGMDVDGARAAEAATEALLEHEFDRARQYLRGHDREPEPWRRMAGLTGLLSFLTADEATELRADVNALFDRYRDRAEAQKRPSGSRPVRFQLISFAIPGTEETPDRTGCQAAPDRAQARCPCPDEGAAPCTPKPSTASRPSDTRTTSRTPSGRGWSKRRRGSPKFPSRTGRASRPARGTPSAASRAAA</sequence>